<protein>
    <submittedName>
        <fullName evidence="2">Uncharacterized protein</fullName>
    </submittedName>
</protein>
<keyword evidence="1" id="KW-0732">Signal</keyword>
<dbReference type="KEGG" id="paby:Ga0080574_TMP4249"/>
<dbReference type="AlphaFoldDB" id="A0A1P8UYW5"/>
<name>A0A1P8UYW5_9RHOB</name>
<evidence type="ECO:0000256" key="1">
    <source>
        <dbReference type="SAM" id="SignalP"/>
    </source>
</evidence>
<feature type="chain" id="PRO_5013066240" evidence="1">
    <location>
        <begin position="17"/>
        <end position="134"/>
    </location>
</feature>
<dbReference type="STRING" id="1250539.Ga0080574_TMP4249"/>
<dbReference type="OrthoDB" id="7872837at2"/>
<dbReference type="Proteomes" id="UP000187059">
    <property type="component" value="Chromosome"/>
</dbReference>
<keyword evidence="3" id="KW-1185">Reference proteome</keyword>
<organism evidence="2 3">
    <name type="scientific">Salipiger abyssi</name>
    <dbReference type="NCBI Taxonomy" id="1250539"/>
    <lineage>
        <taxon>Bacteria</taxon>
        <taxon>Pseudomonadati</taxon>
        <taxon>Pseudomonadota</taxon>
        <taxon>Alphaproteobacteria</taxon>
        <taxon>Rhodobacterales</taxon>
        <taxon>Roseobacteraceae</taxon>
        <taxon>Salipiger</taxon>
    </lineage>
</organism>
<reference evidence="2 3" key="1">
    <citation type="submission" date="2016-04" db="EMBL/GenBank/DDBJ databases">
        <title>Deep-sea bacteria in the southern Pacific.</title>
        <authorList>
            <person name="Tang K."/>
        </authorList>
    </citation>
    <scope>NUCLEOTIDE SEQUENCE [LARGE SCALE GENOMIC DNA]</scope>
    <source>
        <strain evidence="2 3">JLT2014</strain>
    </source>
</reference>
<gene>
    <name evidence="2" type="ORF">Ga0080574_TMP4249</name>
</gene>
<proteinExistence type="predicted"/>
<dbReference type="RefSeq" id="WP_076704270.1">
    <property type="nucleotide sequence ID" value="NZ_CP015093.1"/>
</dbReference>
<sequence length="134" mass="14077" precursor="true">MGIVQGILCAAMLALAAAPPGEAPARVQDRARLFADCAGRFSAGVEFTWLMQRGDGARDQALRSGFEALIAAILPDARAAGLDGRALLHRRLAAKAAQARLLHDAEFGTDPRRAARARLLASRHRAACAALLPG</sequence>
<dbReference type="EMBL" id="CP015093">
    <property type="protein sequence ID" value="APZ54583.1"/>
    <property type="molecule type" value="Genomic_DNA"/>
</dbReference>
<feature type="signal peptide" evidence="1">
    <location>
        <begin position="1"/>
        <end position="16"/>
    </location>
</feature>
<evidence type="ECO:0000313" key="3">
    <source>
        <dbReference type="Proteomes" id="UP000187059"/>
    </source>
</evidence>
<accession>A0A1P8UYW5</accession>
<evidence type="ECO:0000313" key="2">
    <source>
        <dbReference type="EMBL" id="APZ54583.1"/>
    </source>
</evidence>